<name>A0A553ZPC8_9ACTN</name>
<evidence type="ECO:0000313" key="2">
    <source>
        <dbReference type="Proteomes" id="UP000320888"/>
    </source>
</evidence>
<dbReference type="Proteomes" id="UP000320888">
    <property type="component" value="Unassembled WGS sequence"/>
</dbReference>
<sequence length="61" mass="6868">MSRDDEFIAYMRAFEASMTHLGSCAACQNDQSCDAGQPIHADFMARQDAWSERVRAERGQP</sequence>
<dbReference type="RefSeq" id="WP_143941313.1">
    <property type="nucleotide sequence ID" value="NZ_VKLS01000031.1"/>
</dbReference>
<keyword evidence="2" id="KW-1185">Reference proteome</keyword>
<evidence type="ECO:0000313" key="1">
    <source>
        <dbReference type="EMBL" id="TSB43320.1"/>
    </source>
</evidence>
<dbReference type="AlphaFoldDB" id="A0A553ZPC8"/>
<reference evidence="1 2" key="1">
    <citation type="submission" date="2019-07" db="EMBL/GenBank/DDBJ databases">
        <title>Draft genome for Streptomyces benahoarensis MZ03-48.</title>
        <authorList>
            <person name="Gonzalez-Pimentel J.L."/>
        </authorList>
    </citation>
    <scope>NUCLEOTIDE SEQUENCE [LARGE SCALE GENOMIC DNA]</scope>
    <source>
        <strain evidence="1 2">MZ03-48</strain>
    </source>
</reference>
<gene>
    <name evidence="1" type="ORF">FNZ23_05190</name>
</gene>
<proteinExistence type="predicted"/>
<organism evidence="1 2">
    <name type="scientific">Streptomyces benahoarensis</name>
    <dbReference type="NCBI Taxonomy" id="2595054"/>
    <lineage>
        <taxon>Bacteria</taxon>
        <taxon>Bacillati</taxon>
        <taxon>Actinomycetota</taxon>
        <taxon>Actinomycetes</taxon>
        <taxon>Kitasatosporales</taxon>
        <taxon>Streptomycetaceae</taxon>
        <taxon>Streptomyces</taxon>
    </lineage>
</organism>
<protein>
    <submittedName>
        <fullName evidence="1">Uncharacterized protein</fullName>
    </submittedName>
</protein>
<dbReference type="OrthoDB" id="4273019at2"/>
<accession>A0A553ZPC8</accession>
<dbReference type="EMBL" id="VKLS01000031">
    <property type="protein sequence ID" value="TSB43320.1"/>
    <property type="molecule type" value="Genomic_DNA"/>
</dbReference>
<comment type="caution">
    <text evidence="1">The sequence shown here is derived from an EMBL/GenBank/DDBJ whole genome shotgun (WGS) entry which is preliminary data.</text>
</comment>